<reference evidence="3 5" key="2">
    <citation type="journal article" date="2017" name="Int. J. Syst. Evol. Microbiol.">
        <title>Mycobacterium talmoniae sp. nov., a slowly growing mycobacterium isolated from human respiratory samples.</title>
        <authorList>
            <person name="Davidson R.M."/>
            <person name="DeGroote M.A."/>
            <person name="Marola J.L."/>
            <person name="Buss S."/>
            <person name="Jones V."/>
            <person name="McNeil M.R."/>
            <person name="Freifeld A.G."/>
            <person name="Elaine Epperson L."/>
            <person name="Hasan N.A."/>
            <person name="Jackson M."/>
            <person name="Iwen P.C."/>
            <person name="Salfinger M."/>
            <person name="Strong M."/>
        </authorList>
    </citation>
    <scope>NUCLEOTIDE SEQUENCE [LARGE SCALE GENOMIC DNA]</scope>
    <source>
        <strain evidence="3 5">ATCC BAA-2683</strain>
    </source>
</reference>
<evidence type="ECO:0000313" key="3">
    <source>
        <dbReference type="EMBL" id="PQM47460.1"/>
    </source>
</evidence>
<dbReference type="EMBL" id="PPEA01000333">
    <property type="protein sequence ID" value="PQM47460.1"/>
    <property type="molecule type" value="Genomic_DNA"/>
</dbReference>
<gene>
    <name evidence="2" type="ORF">BKN37_04410</name>
    <name evidence="3" type="ORF">C1Y40_02347</name>
</gene>
<reference evidence="2 4" key="1">
    <citation type="submission" date="2016-10" db="EMBL/GenBank/DDBJ databases">
        <title>Genome sequence of Mycobacterium talmonii.</title>
        <authorList>
            <person name="Greninger A.L."/>
            <person name="Elliott B."/>
            <person name="Vasireddy S."/>
            <person name="Vasireddy R."/>
        </authorList>
    </citation>
    <scope>NUCLEOTIDE SEQUENCE [LARGE SCALE GENOMIC DNA]</scope>
    <source>
        <strain evidence="2">MO-5499</strain>
        <strain evidence="4">NE-TNMC-100812</strain>
    </source>
</reference>
<feature type="transmembrane region" description="Helical" evidence="1">
    <location>
        <begin position="144"/>
        <end position="164"/>
    </location>
</feature>
<sequence length="185" mass="19631">MTIPHAPTEIPDVICTSVGLNPATPPDECMDRVKQDVADDAVSAPDQVPALRNVVQEASHDGIDLKIVVTNANPIIDTMLRDVATVVGAEYPDATVLVLSPSYVGSYSGQFDRSKLEAAEDHAKKGNPVVSAQNFVGELHKPEFPWTAFTIAMLIGVVAVVIGTRMLQQVSKRSAAVAESPSQGD</sequence>
<evidence type="ECO:0000313" key="5">
    <source>
        <dbReference type="Proteomes" id="UP000238296"/>
    </source>
</evidence>
<protein>
    <submittedName>
        <fullName evidence="2">Uncharacterized protein</fullName>
    </submittedName>
</protein>
<accession>A0A1S1NNE4</accession>
<keyword evidence="1" id="KW-1133">Transmembrane helix</keyword>
<dbReference type="InterPro" id="IPR046498">
    <property type="entry name" value="Rv1476-like"/>
</dbReference>
<organism evidence="2 4">
    <name type="scientific">Mycobacterium talmoniae</name>
    <dbReference type="NCBI Taxonomy" id="1858794"/>
    <lineage>
        <taxon>Bacteria</taxon>
        <taxon>Bacillati</taxon>
        <taxon>Actinomycetota</taxon>
        <taxon>Actinomycetes</taxon>
        <taxon>Mycobacteriales</taxon>
        <taxon>Mycobacteriaceae</taxon>
        <taxon>Mycobacterium</taxon>
    </lineage>
</organism>
<keyword evidence="1" id="KW-0812">Transmembrane</keyword>
<keyword evidence="4" id="KW-1185">Reference proteome</keyword>
<dbReference type="EMBL" id="MLQM01000012">
    <property type="protein sequence ID" value="OHV05814.1"/>
    <property type="molecule type" value="Genomic_DNA"/>
</dbReference>
<dbReference type="Pfam" id="PF20381">
    <property type="entry name" value="Rv1476"/>
    <property type="match status" value="1"/>
</dbReference>
<dbReference type="RefSeq" id="WP_071022156.1">
    <property type="nucleotide sequence ID" value="NZ_MLQM01000012.1"/>
</dbReference>
<comment type="caution">
    <text evidence="2">The sequence shown here is derived from an EMBL/GenBank/DDBJ whole genome shotgun (WGS) entry which is preliminary data.</text>
</comment>
<name>A0A1S1NNE4_9MYCO</name>
<reference evidence="3" key="3">
    <citation type="submission" date="2018-01" db="EMBL/GenBank/DDBJ databases">
        <authorList>
            <person name="Gaut B.S."/>
            <person name="Morton B.R."/>
            <person name="Clegg M.T."/>
            <person name="Duvall M.R."/>
        </authorList>
    </citation>
    <scope>NUCLEOTIDE SEQUENCE</scope>
    <source>
        <strain evidence="3">ATCC BAA-2683</strain>
    </source>
</reference>
<evidence type="ECO:0000313" key="4">
    <source>
        <dbReference type="Proteomes" id="UP000179734"/>
    </source>
</evidence>
<dbReference type="Proteomes" id="UP000238296">
    <property type="component" value="Unassembled WGS sequence"/>
</dbReference>
<keyword evidence="1" id="KW-0472">Membrane</keyword>
<dbReference type="AlphaFoldDB" id="A0A1S1NNE4"/>
<evidence type="ECO:0000256" key="1">
    <source>
        <dbReference type="SAM" id="Phobius"/>
    </source>
</evidence>
<dbReference type="Proteomes" id="UP000179734">
    <property type="component" value="Unassembled WGS sequence"/>
</dbReference>
<proteinExistence type="predicted"/>
<evidence type="ECO:0000313" key="2">
    <source>
        <dbReference type="EMBL" id="OHV05814.1"/>
    </source>
</evidence>